<dbReference type="EMBL" id="AZJI01000005">
    <property type="protein sequence ID" value="ETD23261.1"/>
    <property type="molecule type" value="Genomic_DNA"/>
</dbReference>
<feature type="transmembrane region" description="Helical" evidence="1">
    <location>
        <begin position="167"/>
        <end position="188"/>
    </location>
</feature>
<sequence length="234" mass="26516">MEHKLEMYKILYGAYADEIKNLWQRSIFLGAFMVLVWSGYGALQLKAIEPKIVENLAQSVQNGETNTLVYISTSLGLCAVIIVLSWLWIAMAKGSKFVQEAHEEHIKNFDFQNDDIKNLFCDLDSYEYTKHIDSKINTKDKTLNPKLNGGLFFYGVLQPYRYSPSKINIALGWVSCLLGIVLFVAHIMSIFCTTLCLIGCIVLILGIFVVLCFSSKRLKVTLRGRGNIAKKEQE</sequence>
<comment type="caution">
    <text evidence="2">The sequence shown here is derived from an EMBL/GenBank/DDBJ whole genome shotgun (WGS) entry which is preliminary data.</text>
</comment>
<gene>
    <name evidence="2" type="ORF">HMPREF2086_01060</name>
</gene>
<keyword evidence="1" id="KW-0472">Membrane</keyword>
<keyword evidence="1" id="KW-1133">Transmembrane helix</keyword>
<dbReference type="Proteomes" id="UP000018731">
    <property type="component" value="Unassembled WGS sequence"/>
</dbReference>
<dbReference type="STRING" id="1357400.HMPREF2086_01060"/>
<dbReference type="PATRIC" id="fig|1357400.3.peg.1445"/>
<dbReference type="InterPro" id="IPR056918">
    <property type="entry name" value="8xMP"/>
</dbReference>
<feature type="transmembrane region" description="Helical" evidence="1">
    <location>
        <begin position="68"/>
        <end position="89"/>
    </location>
</feature>
<protein>
    <submittedName>
        <fullName evidence="2">Uncharacterized protein</fullName>
    </submittedName>
</protein>
<accession>V8C927</accession>
<evidence type="ECO:0000256" key="1">
    <source>
        <dbReference type="SAM" id="Phobius"/>
    </source>
</evidence>
<dbReference type="Pfam" id="PF24838">
    <property type="entry name" value="8xMP"/>
    <property type="match status" value="1"/>
</dbReference>
<reference evidence="2 3" key="1">
    <citation type="journal article" date="2014" name="Genome Announc.">
        <title>Draft genome sequences of six enterohepatic helicobacter species isolated from humans and one from rhesus macaques.</title>
        <authorList>
            <person name="Shen Z."/>
            <person name="Sheh A."/>
            <person name="Young S.K."/>
            <person name="Abouelliel A."/>
            <person name="Ward D.V."/>
            <person name="Earl A.M."/>
            <person name="Fox J.G."/>
        </authorList>
    </citation>
    <scope>NUCLEOTIDE SEQUENCE [LARGE SCALE GENOMIC DNA]</scope>
    <source>
        <strain evidence="2 3">MIT 99-5501</strain>
    </source>
</reference>
<organism evidence="2 3">
    <name type="scientific">Helicobacter macacae MIT 99-5501</name>
    <dbReference type="NCBI Taxonomy" id="1357400"/>
    <lineage>
        <taxon>Bacteria</taxon>
        <taxon>Pseudomonadati</taxon>
        <taxon>Campylobacterota</taxon>
        <taxon>Epsilonproteobacteria</taxon>
        <taxon>Campylobacterales</taxon>
        <taxon>Helicobacteraceae</taxon>
        <taxon>Helicobacter</taxon>
    </lineage>
</organism>
<name>V8C927_9HELI</name>
<feature type="transmembrane region" description="Helical" evidence="1">
    <location>
        <begin position="27"/>
        <end position="48"/>
    </location>
</feature>
<dbReference type="HOGENOM" id="CLU_093064_0_0_7"/>
<keyword evidence="1" id="KW-0812">Transmembrane</keyword>
<proteinExistence type="predicted"/>
<keyword evidence="3" id="KW-1185">Reference proteome</keyword>
<dbReference type="AlphaFoldDB" id="V8C927"/>
<feature type="transmembrane region" description="Helical" evidence="1">
    <location>
        <begin position="194"/>
        <end position="213"/>
    </location>
</feature>
<evidence type="ECO:0000313" key="3">
    <source>
        <dbReference type="Proteomes" id="UP000018731"/>
    </source>
</evidence>
<dbReference type="eggNOG" id="ENOG50332RP">
    <property type="taxonomic scope" value="Bacteria"/>
</dbReference>
<evidence type="ECO:0000313" key="2">
    <source>
        <dbReference type="EMBL" id="ETD23261.1"/>
    </source>
</evidence>